<dbReference type="Gene3D" id="2.30.30.110">
    <property type="match status" value="1"/>
</dbReference>
<dbReference type="PIRSF" id="PIRSF033490">
    <property type="entry name" value="MazF"/>
    <property type="match status" value="1"/>
</dbReference>
<organism evidence="2 3">
    <name type="scientific">Leptospirillum ferrodiazotrophum</name>
    <dbReference type="NCBI Taxonomy" id="412449"/>
    <lineage>
        <taxon>Bacteria</taxon>
        <taxon>Pseudomonadati</taxon>
        <taxon>Nitrospirota</taxon>
        <taxon>Nitrospiria</taxon>
        <taxon>Nitrospirales</taxon>
        <taxon>Nitrospiraceae</taxon>
        <taxon>Leptospirillum</taxon>
    </lineage>
</organism>
<dbReference type="GO" id="GO:0016787">
    <property type="term" value="F:hydrolase activity"/>
    <property type="evidence" value="ECO:0007669"/>
    <property type="project" value="UniProtKB-KW"/>
</dbReference>
<protein>
    <recommendedName>
        <fullName evidence="1">mRNA interferase</fullName>
        <ecNumber evidence="1">3.1.-.-</ecNumber>
    </recommendedName>
</protein>
<dbReference type="EC" id="3.1.-.-" evidence="1"/>
<keyword evidence="1" id="KW-0540">Nuclease</keyword>
<comment type="similarity">
    <text evidence="1">Belongs to the PemK/MazF family.</text>
</comment>
<keyword evidence="1" id="KW-0378">Hydrolase</keyword>
<accession>C6HVY0</accession>
<sequence>MRRGEVWWVEFDPSVGSEIRKTRPAVIVSNDAANRNLARVVVVPLTSNTGRLYPGEAFVTLSGKPGKAMADQIMAADKSRLKNLMGTLSKTDMTALETAILVHLGMPR</sequence>
<dbReference type="GO" id="GO:0016075">
    <property type="term" value="P:rRNA catabolic process"/>
    <property type="evidence" value="ECO:0007669"/>
    <property type="project" value="TreeGrafter"/>
</dbReference>
<dbReference type="GO" id="GO:0003677">
    <property type="term" value="F:DNA binding"/>
    <property type="evidence" value="ECO:0007669"/>
    <property type="project" value="InterPro"/>
</dbReference>
<dbReference type="GO" id="GO:0006402">
    <property type="term" value="P:mRNA catabolic process"/>
    <property type="evidence" value="ECO:0007669"/>
    <property type="project" value="TreeGrafter"/>
</dbReference>
<keyword evidence="3" id="KW-1185">Reference proteome</keyword>
<dbReference type="AlphaFoldDB" id="C6HVY0"/>
<dbReference type="InterPro" id="IPR011067">
    <property type="entry name" value="Plasmid_toxin/cell-grow_inhib"/>
</dbReference>
<evidence type="ECO:0000313" key="2">
    <source>
        <dbReference type="EMBL" id="EES53242.1"/>
    </source>
</evidence>
<reference evidence="2 3" key="1">
    <citation type="journal article" date="2009" name="Appl. Environ. Microbiol.">
        <title>Community genomic and proteomic analyses of chemoautotrophic iron-oxidizing "Leptospirillum rubarum" (Group II) and "Leptospirillum ferrodiazotrophum" (Group III) bacteria in acid mine drainage biofilms.</title>
        <authorList>
            <person name="Goltsman D.S."/>
            <person name="Denef V.J."/>
            <person name="Singer S.W."/>
            <person name="VerBerkmoes N.C."/>
            <person name="Lefsrud M."/>
            <person name="Mueller R.S."/>
            <person name="Dick G.J."/>
            <person name="Sun C.L."/>
            <person name="Wheeler K.E."/>
            <person name="Zemla A."/>
            <person name="Baker B.J."/>
            <person name="Hauser L."/>
            <person name="Land M."/>
            <person name="Shah M.B."/>
            <person name="Thelen M.P."/>
            <person name="Hettich R.L."/>
            <person name="Banfield J.F."/>
        </authorList>
    </citation>
    <scope>NUCLEOTIDE SEQUENCE [LARGE SCALE GENOMIC DNA]</scope>
</reference>
<evidence type="ECO:0000256" key="1">
    <source>
        <dbReference type="PIRNR" id="PIRNR033490"/>
    </source>
</evidence>
<keyword evidence="1" id="KW-0255">Endonuclease</keyword>
<dbReference type="PANTHER" id="PTHR33988">
    <property type="entry name" value="ENDORIBONUCLEASE MAZF-RELATED"/>
    <property type="match status" value="1"/>
</dbReference>
<dbReference type="Proteomes" id="UP000009374">
    <property type="component" value="Unassembled WGS sequence"/>
</dbReference>
<dbReference type="SUPFAM" id="SSF50118">
    <property type="entry name" value="Cell growth inhibitor/plasmid maintenance toxic component"/>
    <property type="match status" value="1"/>
</dbReference>
<proteinExistence type="inferred from homology"/>
<dbReference type="InterPro" id="IPR003477">
    <property type="entry name" value="PemK-like"/>
</dbReference>
<evidence type="ECO:0000313" key="3">
    <source>
        <dbReference type="Proteomes" id="UP000009374"/>
    </source>
</evidence>
<comment type="function">
    <text evidence="1">Toxic component of a type II toxin-antitoxin (TA) system.</text>
</comment>
<name>C6HVY0_9BACT</name>
<dbReference type="Pfam" id="PF02452">
    <property type="entry name" value="PemK_toxin"/>
    <property type="match status" value="1"/>
</dbReference>
<dbReference type="GO" id="GO:0004521">
    <property type="term" value="F:RNA endonuclease activity"/>
    <property type="evidence" value="ECO:0007669"/>
    <property type="project" value="TreeGrafter"/>
</dbReference>
<gene>
    <name evidence="2" type="ORF">UBAL3_80150031</name>
</gene>
<dbReference type="EMBL" id="GG693867">
    <property type="protein sequence ID" value="EES53242.1"/>
    <property type="molecule type" value="Genomic_DNA"/>
</dbReference>